<name>A0A7D5TUH0_9EURY</name>
<dbReference type="KEGG" id="hpel:HZS54_17050"/>
<gene>
    <name evidence="1" type="ORF">HZS54_17050</name>
</gene>
<sequence>MNARRIVGPTDEPVSPQHQCGGCEAEYFNAEAAAECCSARLRADGGTERPPFVDPHAETVKCHFCSRTWDPVVVDGFDLSAEDEYYPKMVPVCPEHAGGCR</sequence>
<dbReference type="AlphaFoldDB" id="A0A7D5TUH0"/>
<dbReference type="GeneID" id="56084333"/>
<dbReference type="RefSeq" id="WP_179918282.1">
    <property type="nucleotide sequence ID" value="NZ_CP058909.1"/>
</dbReference>
<reference evidence="1 2" key="1">
    <citation type="submission" date="2020-07" db="EMBL/GenBank/DDBJ databases">
        <title>Halosimplex litoreum sp. nov. and Halosimplex rubrum sp. nov., isolated from different salt environments.</title>
        <authorList>
            <person name="Cui H."/>
        </authorList>
    </citation>
    <scope>NUCLEOTIDE SEQUENCE [LARGE SCALE GENOMIC DNA]</scope>
    <source>
        <strain evidence="1 2">R2</strain>
    </source>
</reference>
<evidence type="ECO:0000313" key="1">
    <source>
        <dbReference type="EMBL" id="QLH83232.1"/>
    </source>
</evidence>
<protein>
    <submittedName>
        <fullName evidence="1">Uncharacterized protein</fullName>
    </submittedName>
</protein>
<keyword evidence="2" id="KW-1185">Reference proteome</keyword>
<dbReference type="Proteomes" id="UP000509346">
    <property type="component" value="Chromosome"/>
</dbReference>
<evidence type="ECO:0000313" key="2">
    <source>
        <dbReference type="Proteomes" id="UP000509346"/>
    </source>
</evidence>
<accession>A0A7D5TUH0</accession>
<dbReference type="OrthoDB" id="350688at2157"/>
<dbReference type="EMBL" id="CP058909">
    <property type="protein sequence ID" value="QLH83232.1"/>
    <property type="molecule type" value="Genomic_DNA"/>
</dbReference>
<proteinExistence type="predicted"/>
<organism evidence="1 2">
    <name type="scientific">Halosimplex pelagicum</name>
    <dbReference type="NCBI Taxonomy" id="869886"/>
    <lineage>
        <taxon>Archaea</taxon>
        <taxon>Methanobacteriati</taxon>
        <taxon>Methanobacteriota</taxon>
        <taxon>Stenosarchaea group</taxon>
        <taxon>Halobacteria</taxon>
        <taxon>Halobacteriales</taxon>
        <taxon>Haloarculaceae</taxon>
        <taxon>Halosimplex</taxon>
    </lineage>
</organism>